<feature type="compositionally biased region" description="Basic and acidic residues" evidence="4">
    <location>
        <begin position="30"/>
        <end position="56"/>
    </location>
</feature>
<dbReference type="PRINTS" id="PR01007">
    <property type="entry name" value="FLGHOOKFLIK"/>
</dbReference>
<evidence type="ECO:0000256" key="2">
    <source>
        <dbReference type="ARBA" id="ARBA00009149"/>
    </source>
</evidence>
<protein>
    <recommendedName>
        <fullName evidence="5">Flagellar hook-length control protein-like C-terminal domain-containing protein</fullName>
    </recommendedName>
</protein>
<dbReference type="Gene3D" id="3.30.750.140">
    <property type="match status" value="1"/>
</dbReference>
<reference evidence="6" key="1">
    <citation type="submission" date="2018-06" db="EMBL/GenBank/DDBJ databases">
        <authorList>
            <person name="Zhirakovskaya E."/>
        </authorList>
    </citation>
    <scope>NUCLEOTIDE SEQUENCE</scope>
</reference>
<evidence type="ECO:0000256" key="1">
    <source>
        <dbReference type="ARBA" id="ARBA00003944"/>
    </source>
</evidence>
<dbReference type="InterPro" id="IPR052563">
    <property type="entry name" value="FliK"/>
</dbReference>
<accession>A0A3B0XWY9</accession>
<dbReference type="AlphaFoldDB" id="A0A3B0XWY9"/>
<dbReference type="Pfam" id="PF02120">
    <property type="entry name" value="Flg_hook"/>
    <property type="match status" value="1"/>
</dbReference>
<dbReference type="EMBL" id="UOFL01000034">
    <property type="protein sequence ID" value="VAW72071.1"/>
    <property type="molecule type" value="Genomic_DNA"/>
</dbReference>
<feature type="compositionally biased region" description="Basic and acidic residues" evidence="4">
    <location>
        <begin position="367"/>
        <end position="383"/>
    </location>
</feature>
<feature type="region of interest" description="Disordered" evidence="4">
    <location>
        <begin position="367"/>
        <end position="412"/>
    </location>
</feature>
<dbReference type="GO" id="GO:0044780">
    <property type="term" value="P:bacterial-type flagellum assembly"/>
    <property type="evidence" value="ECO:0007669"/>
    <property type="project" value="InterPro"/>
</dbReference>
<sequence>MDSLPIVKVDVQAAPTGQAVSQPAAVGDKQATEKKSFSEALTKTKNDTQQKTKSDSNTDSVDNSTSANSVTPEDTPVTDSQEALESSINELNPLVFNSALVSNGQQLPLIDMATDKPLPAVKVALLNQQSAVSQVLRAAVIPEAVKVADSEKMAAVTRLPSVVVPVAALQAGIPPINDTGAVKRGVKSLALSGNENSSLVSINMLKQLQQPLSQKVALDVGVDAGVIDKAIKLLSGNDIARSEVNSAGRTVDSSLNVGLSSDPLKTASENLVRVAQAPKINLPLSDSNWGEEFSNRISWIAKNNIRSAQIKITPAHLGPIEVRVSLQNDQAAVSFTSNHAVVREAIESASARLRESLSEGGFEKVDVDVSSHEERNKQQKMDEDTTALQLLSDNNKDEPSSDNELIELNNSEVDWENNTHQVDYFA</sequence>
<dbReference type="InterPro" id="IPR021136">
    <property type="entry name" value="Flagellar_hook_control-like_C"/>
</dbReference>
<organism evidence="6">
    <name type="scientific">hydrothermal vent metagenome</name>
    <dbReference type="NCBI Taxonomy" id="652676"/>
    <lineage>
        <taxon>unclassified sequences</taxon>
        <taxon>metagenomes</taxon>
        <taxon>ecological metagenomes</taxon>
    </lineage>
</organism>
<comment type="function">
    <text evidence="1">Controls the length of the flagellar hook.</text>
</comment>
<dbReference type="InterPro" id="IPR001635">
    <property type="entry name" value="Flag_hook_Flik"/>
</dbReference>
<dbReference type="CDD" id="cd17470">
    <property type="entry name" value="T3SS_Flik_C"/>
    <property type="match status" value="1"/>
</dbReference>
<dbReference type="GO" id="GO:0009424">
    <property type="term" value="C:bacterial-type flagellum hook"/>
    <property type="evidence" value="ECO:0007669"/>
    <property type="project" value="InterPro"/>
</dbReference>
<evidence type="ECO:0000313" key="6">
    <source>
        <dbReference type="EMBL" id="VAW72071.1"/>
    </source>
</evidence>
<name>A0A3B0XWY9_9ZZZZ</name>
<evidence type="ECO:0000256" key="4">
    <source>
        <dbReference type="SAM" id="MobiDB-lite"/>
    </source>
</evidence>
<feature type="domain" description="Flagellar hook-length control protein-like C-terminal" evidence="5">
    <location>
        <begin position="296"/>
        <end position="376"/>
    </location>
</feature>
<evidence type="ECO:0000259" key="5">
    <source>
        <dbReference type="Pfam" id="PF02120"/>
    </source>
</evidence>
<comment type="similarity">
    <text evidence="2">Belongs to the FliK family.</text>
</comment>
<dbReference type="InterPro" id="IPR038610">
    <property type="entry name" value="FliK-like_C_sf"/>
</dbReference>
<keyword evidence="3" id="KW-1005">Bacterial flagellum biogenesis</keyword>
<feature type="region of interest" description="Disordered" evidence="4">
    <location>
        <begin position="1"/>
        <end position="84"/>
    </location>
</feature>
<dbReference type="PANTHER" id="PTHR37533">
    <property type="entry name" value="FLAGELLAR HOOK-LENGTH CONTROL PROTEIN"/>
    <property type="match status" value="1"/>
</dbReference>
<proteinExistence type="inferred from homology"/>
<dbReference type="PANTHER" id="PTHR37533:SF2">
    <property type="entry name" value="FLAGELLAR HOOK-LENGTH CONTROL PROTEIN"/>
    <property type="match status" value="1"/>
</dbReference>
<evidence type="ECO:0000256" key="3">
    <source>
        <dbReference type="ARBA" id="ARBA00022795"/>
    </source>
</evidence>
<gene>
    <name evidence="6" type="ORF">MNBD_GAMMA12-3039</name>
</gene>
<feature type="compositionally biased region" description="Low complexity" evidence="4">
    <location>
        <begin position="57"/>
        <end position="71"/>
    </location>
</feature>